<gene>
    <name evidence="1" type="ORF">Sru01_56020</name>
</gene>
<sequence length="498" mass="52758">MNAGPLLAAAGLAAVRALRAYRASTQLRQAGRQHAEKLAEATRAHAAGRFDAALYGYGELLQVAPDEPAALIGVAQIWIDHGINLSDAALALDRVAAAAGNHPRVRAYLIVLRARLDMMAGRYSAAVAALTAIVGELPDPGAEPGPSAWYYLAVCLMETGDEAGAQRAFHVVLAHRPQLVHVWFALGRLLAERDRPAAYRLLEQGRAVLAPPGQADLAARTAAAALLVEAALIALDAPREYDRARHYLDAAAALCPESPYPPVNQLALDEQLGDLNAFQRHAREAMARIRPADQHLIAHLIAAAQASEYGSHLLTVMRDARLIDQIELRRRLATWQQARADRGPAVNNHFYHGIVAGHGASVSGVDFAYTAHAAPAAGVAGTGRQMADDHRGTGHALNINTGDNARIDHVSVNGHIVGRLEDLAGEVGEGDLPRGRQGAALAELGEIRNEVRGRPGFDRAEVRDRLARVRTLVAADPALAAQVDSLAAALGLPTTPGG</sequence>
<keyword evidence="2" id="KW-1185">Reference proteome</keyword>
<evidence type="ECO:0008006" key="3">
    <source>
        <dbReference type="Google" id="ProtNLM"/>
    </source>
</evidence>
<protein>
    <recommendedName>
        <fullName evidence="3">Tetratricopeptide repeat protein</fullName>
    </recommendedName>
</protein>
<evidence type="ECO:0000313" key="1">
    <source>
        <dbReference type="EMBL" id="GII80620.1"/>
    </source>
</evidence>
<dbReference type="Gene3D" id="1.25.40.10">
    <property type="entry name" value="Tetratricopeptide repeat domain"/>
    <property type="match status" value="1"/>
</dbReference>
<name>A0A919R9E7_9ACTN</name>
<dbReference type="RefSeq" id="WP_203991626.1">
    <property type="nucleotide sequence ID" value="NZ_BOOU01000076.1"/>
</dbReference>
<dbReference type="InterPro" id="IPR011990">
    <property type="entry name" value="TPR-like_helical_dom_sf"/>
</dbReference>
<evidence type="ECO:0000313" key="2">
    <source>
        <dbReference type="Proteomes" id="UP000655287"/>
    </source>
</evidence>
<accession>A0A919R9E7</accession>
<organism evidence="1 2">
    <name type="scientific">Sphaerisporangium rufum</name>
    <dbReference type="NCBI Taxonomy" id="1381558"/>
    <lineage>
        <taxon>Bacteria</taxon>
        <taxon>Bacillati</taxon>
        <taxon>Actinomycetota</taxon>
        <taxon>Actinomycetes</taxon>
        <taxon>Streptosporangiales</taxon>
        <taxon>Streptosporangiaceae</taxon>
        <taxon>Sphaerisporangium</taxon>
    </lineage>
</organism>
<dbReference type="EMBL" id="BOOU01000076">
    <property type="protein sequence ID" value="GII80620.1"/>
    <property type="molecule type" value="Genomic_DNA"/>
</dbReference>
<dbReference type="Proteomes" id="UP000655287">
    <property type="component" value="Unassembled WGS sequence"/>
</dbReference>
<dbReference type="SUPFAM" id="SSF48452">
    <property type="entry name" value="TPR-like"/>
    <property type="match status" value="1"/>
</dbReference>
<reference evidence="1" key="1">
    <citation type="submission" date="2021-01" db="EMBL/GenBank/DDBJ databases">
        <title>Whole genome shotgun sequence of Sphaerisporangium rufum NBRC 109079.</title>
        <authorList>
            <person name="Komaki H."/>
            <person name="Tamura T."/>
        </authorList>
    </citation>
    <scope>NUCLEOTIDE SEQUENCE</scope>
    <source>
        <strain evidence="1">NBRC 109079</strain>
    </source>
</reference>
<dbReference type="AlphaFoldDB" id="A0A919R9E7"/>
<comment type="caution">
    <text evidence="1">The sequence shown here is derived from an EMBL/GenBank/DDBJ whole genome shotgun (WGS) entry which is preliminary data.</text>
</comment>
<proteinExistence type="predicted"/>